<keyword evidence="2" id="KW-1185">Reference proteome</keyword>
<dbReference type="OrthoDB" id="4004290at2759"/>
<organism evidence="1 2">
    <name type="scientific">Metschnikowia bicuspidata var. bicuspidata NRRL YB-4993</name>
    <dbReference type="NCBI Taxonomy" id="869754"/>
    <lineage>
        <taxon>Eukaryota</taxon>
        <taxon>Fungi</taxon>
        <taxon>Dikarya</taxon>
        <taxon>Ascomycota</taxon>
        <taxon>Saccharomycotina</taxon>
        <taxon>Pichiomycetes</taxon>
        <taxon>Metschnikowiaceae</taxon>
        <taxon>Metschnikowia</taxon>
    </lineage>
</organism>
<protein>
    <submittedName>
        <fullName evidence="1">Uncharacterized protein</fullName>
    </submittedName>
</protein>
<evidence type="ECO:0000313" key="1">
    <source>
        <dbReference type="EMBL" id="OBA23114.1"/>
    </source>
</evidence>
<gene>
    <name evidence="1" type="ORF">METBIDRAFT_36621</name>
</gene>
<name>A0A1A0HG27_9ASCO</name>
<dbReference type="GeneID" id="30029740"/>
<accession>A0A1A0HG27</accession>
<dbReference type="RefSeq" id="XP_018713595.1">
    <property type="nucleotide sequence ID" value="XM_018856764.1"/>
</dbReference>
<sequence length="56" mass="6238">QYSLMYAAVTSKTSVLTLGYLTVSTMVPFVLSYKETQGNSVYTKGYISSRSLFNKI</sequence>
<reference evidence="1 2" key="1">
    <citation type="submission" date="2016-05" db="EMBL/GenBank/DDBJ databases">
        <title>Comparative genomics of biotechnologically important yeasts.</title>
        <authorList>
            <consortium name="DOE Joint Genome Institute"/>
            <person name="Riley R."/>
            <person name="Haridas S."/>
            <person name="Wolfe K.H."/>
            <person name="Lopes M.R."/>
            <person name="Hittinger C.T."/>
            <person name="Goker M."/>
            <person name="Salamov A."/>
            <person name="Wisecaver J."/>
            <person name="Long T.M."/>
            <person name="Aerts A.L."/>
            <person name="Barry K."/>
            <person name="Choi C."/>
            <person name="Clum A."/>
            <person name="Coughlan A.Y."/>
            <person name="Deshpande S."/>
            <person name="Douglass A.P."/>
            <person name="Hanson S.J."/>
            <person name="Klenk H.-P."/>
            <person name="LaButti K."/>
            <person name="Lapidus A."/>
            <person name="Lindquist E."/>
            <person name="Lipzen A."/>
            <person name="Meier-kolthoff J.P."/>
            <person name="Ohm R.A."/>
            <person name="Otillar R.P."/>
            <person name="Pangilinan J."/>
            <person name="Peng Y."/>
            <person name="Rokas A."/>
            <person name="Rosa C.A."/>
            <person name="Scheuner C."/>
            <person name="Sibirny A.A."/>
            <person name="Slot J.C."/>
            <person name="Stielow J.B."/>
            <person name="Sun H."/>
            <person name="Kurtzman C.P."/>
            <person name="Blackwell M."/>
            <person name="Grigoriev I.V."/>
            <person name="Jeffries T.W."/>
        </authorList>
    </citation>
    <scope>NUCLEOTIDE SEQUENCE [LARGE SCALE GENOMIC DNA]</scope>
    <source>
        <strain evidence="1 2">NRRL YB-4993</strain>
    </source>
</reference>
<dbReference type="AlphaFoldDB" id="A0A1A0HG27"/>
<comment type="caution">
    <text evidence="1">The sequence shown here is derived from an EMBL/GenBank/DDBJ whole genome shotgun (WGS) entry which is preliminary data.</text>
</comment>
<feature type="non-terminal residue" evidence="1">
    <location>
        <position position="1"/>
    </location>
</feature>
<dbReference type="EMBL" id="LXTC01000001">
    <property type="protein sequence ID" value="OBA23114.1"/>
    <property type="molecule type" value="Genomic_DNA"/>
</dbReference>
<proteinExistence type="predicted"/>
<dbReference type="Proteomes" id="UP000092555">
    <property type="component" value="Unassembled WGS sequence"/>
</dbReference>
<evidence type="ECO:0000313" key="2">
    <source>
        <dbReference type="Proteomes" id="UP000092555"/>
    </source>
</evidence>